<comment type="similarity">
    <text evidence="2">Belongs to the RNase PH family.</text>
</comment>
<dbReference type="InterPro" id="IPR036345">
    <property type="entry name" value="ExoRNase_PH_dom2_sf"/>
</dbReference>
<sequence>MVISIEPTALLSPLPRADGSATFSQNGYTVIGAVNGPIEIQRRDELPEEAAIDVIVRPAAGVGGTRERHLEAILQSSLRQIILIHNFPRTLIQVTLQITSTPENDTAWSKLVQASSNLPLLPALLQTSVLALLSASIPLSMTMTSVLLALKNTETGTTLTENPTPLECQDAASVHVLAFTSHGELLVSESEGSFDMNEWEEIYEHAKALCCKGHGSTEDDIMHGDGLENEANSSLMMFVKSTVQEKVATDLHWKG</sequence>
<dbReference type="CDD" id="cd11372">
    <property type="entry name" value="RNase_PH_RRP46"/>
    <property type="match status" value="1"/>
</dbReference>
<name>W9CMY7_SCLBF</name>
<evidence type="ECO:0000259" key="6">
    <source>
        <dbReference type="Pfam" id="PF01138"/>
    </source>
</evidence>
<gene>
    <name evidence="7" type="ORF">SBOR_3749</name>
</gene>
<dbReference type="InterPro" id="IPR001247">
    <property type="entry name" value="ExoRNase_PH_dom1"/>
</dbReference>
<dbReference type="PANTHER" id="PTHR11953:SF1">
    <property type="entry name" value="EXOSOME COMPLEX COMPONENT RRP46"/>
    <property type="match status" value="1"/>
</dbReference>
<accession>W9CMY7</accession>
<dbReference type="GO" id="GO:0005730">
    <property type="term" value="C:nucleolus"/>
    <property type="evidence" value="ECO:0007669"/>
    <property type="project" value="TreeGrafter"/>
</dbReference>
<evidence type="ECO:0000256" key="2">
    <source>
        <dbReference type="ARBA" id="ARBA00006678"/>
    </source>
</evidence>
<protein>
    <recommendedName>
        <fullName evidence="6">Exoribonuclease phosphorolytic domain-containing protein</fullName>
    </recommendedName>
</protein>
<evidence type="ECO:0000313" key="7">
    <source>
        <dbReference type="EMBL" id="ESZ95855.1"/>
    </source>
</evidence>
<dbReference type="InterPro" id="IPR050080">
    <property type="entry name" value="RNase_PH"/>
</dbReference>
<organism evidence="7 8">
    <name type="scientific">Sclerotinia borealis (strain F-4128)</name>
    <dbReference type="NCBI Taxonomy" id="1432307"/>
    <lineage>
        <taxon>Eukaryota</taxon>
        <taxon>Fungi</taxon>
        <taxon>Dikarya</taxon>
        <taxon>Ascomycota</taxon>
        <taxon>Pezizomycotina</taxon>
        <taxon>Leotiomycetes</taxon>
        <taxon>Helotiales</taxon>
        <taxon>Sclerotiniaceae</taxon>
        <taxon>Sclerotinia</taxon>
    </lineage>
</organism>
<feature type="domain" description="Exoribonuclease phosphorolytic" evidence="6">
    <location>
        <begin position="14"/>
        <end position="138"/>
    </location>
</feature>
<dbReference type="AlphaFoldDB" id="W9CMY7"/>
<dbReference type="GO" id="GO:0071051">
    <property type="term" value="P:poly(A)-dependent snoRNA 3'-end processing"/>
    <property type="evidence" value="ECO:0007669"/>
    <property type="project" value="TreeGrafter"/>
</dbReference>
<evidence type="ECO:0000256" key="1">
    <source>
        <dbReference type="ARBA" id="ARBA00004123"/>
    </source>
</evidence>
<dbReference type="OrthoDB" id="27298at2759"/>
<dbReference type="GO" id="GO:0071028">
    <property type="term" value="P:nuclear mRNA surveillance"/>
    <property type="evidence" value="ECO:0007669"/>
    <property type="project" value="TreeGrafter"/>
</dbReference>
<keyword evidence="3" id="KW-0698">rRNA processing</keyword>
<dbReference type="GO" id="GO:0000176">
    <property type="term" value="C:nuclear exosome (RNase complex)"/>
    <property type="evidence" value="ECO:0007669"/>
    <property type="project" value="TreeGrafter"/>
</dbReference>
<evidence type="ECO:0000313" key="8">
    <source>
        <dbReference type="Proteomes" id="UP000019487"/>
    </source>
</evidence>
<dbReference type="GO" id="GO:0016075">
    <property type="term" value="P:rRNA catabolic process"/>
    <property type="evidence" value="ECO:0007669"/>
    <property type="project" value="TreeGrafter"/>
</dbReference>
<evidence type="ECO:0000256" key="4">
    <source>
        <dbReference type="ARBA" id="ARBA00022835"/>
    </source>
</evidence>
<comment type="subcellular location">
    <subcellularLocation>
        <location evidence="1">Nucleus</location>
    </subcellularLocation>
</comment>
<proteinExistence type="inferred from homology"/>
<comment type="caution">
    <text evidence="7">The sequence shown here is derived from an EMBL/GenBank/DDBJ whole genome shotgun (WGS) entry which is preliminary data.</text>
</comment>
<dbReference type="PANTHER" id="PTHR11953">
    <property type="entry name" value="EXOSOME COMPLEX COMPONENT"/>
    <property type="match status" value="1"/>
</dbReference>
<dbReference type="Gene3D" id="3.30.230.70">
    <property type="entry name" value="GHMP Kinase, N-terminal domain"/>
    <property type="match status" value="1"/>
</dbReference>
<reference evidence="7 8" key="1">
    <citation type="journal article" date="2014" name="Genome Announc.">
        <title>Draft genome sequence of Sclerotinia borealis, a psychrophilic plant pathogenic fungus.</title>
        <authorList>
            <person name="Mardanov A.V."/>
            <person name="Beletsky A.V."/>
            <person name="Kadnikov V.V."/>
            <person name="Ignatov A.N."/>
            <person name="Ravin N.V."/>
        </authorList>
    </citation>
    <scope>NUCLEOTIDE SEQUENCE [LARGE SCALE GENOMIC DNA]</scope>
    <source>
        <strain evidence="8">F-4157</strain>
    </source>
</reference>
<dbReference type="Pfam" id="PF01138">
    <property type="entry name" value="RNase_PH"/>
    <property type="match status" value="1"/>
</dbReference>
<keyword evidence="5" id="KW-0539">Nucleus</keyword>
<dbReference type="GO" id="GO:0006364">
    <property type="term" value="P:rRNA processing"/>
    <property type="evidence" value="ECO:0007669"/>
    <property type="project" value="UniProtKB-KW"/>
</dbReference>
<dbReference type="EMBL" id="AYSA01000162">
    <property type="protein sequence ID" value="ESZ95855.1"/>
    <property type="molecule type" value="Genomic_DNA"/>
</dbReference>
<keyword evidence="8" id="KW-1185">Reference proteome</keyword>
<dbReference type="InterPro" id="IPR020568">
    <property type="entry name" value="Ribosomal_Su5_D2-typ_SF"/>
</dbReference>
<dbReference type="HOGENOM" id="CLU_063514_2_2_1"/>
<dbReference type="Proteomes" id="UP000019487">
    <property type="component" value="Unassembled WGS sequence"/>
</dbReference>
<dbReference type="InterPro" id="IPR027408">
    <property type="entry name" value="PNPase/RNase_PH_dom_sf"/>
</dbReference>
<evidence type="ECO:0000256" key="3">
    <source>
        <dbReference type="ARBA" id="ARBA00022552"/>
    </source>
</evidence>
<dbReference type="GO" id="GO:0000177">
    <property type="term" value="C:cytoplasmic exosome (RNase complex)"/>
    <property type="evidence" value="ECO:0007669"/>
    <property type="project" value="TreeGrafter"/>
</dbReference>
<dbReference type="SUPFAM" id="SSF54211">
    <property type="entry name" value="Ribosomal protein S5 domain 2-like"/>
    <property type="match status" value="1"/>
</dbReference>
<evidence type="ECO:0000256" key="5">
    <source>
        <dbReference type="ARBA" id="ARBA00023242"/>
    </source>
</evidence>
<dbReference type="STRING" id="1432307.W9CMY7"/>
<dbReference type="GO" id="GO:0034475">
    <property type="term" value="P:U4 snRNA 3'-end processing"/>
    <property type="evidence" value="ECO:0007669"/>
    <property type="project" value="TreeGrafter"/>
</dbReference>
<dbReference type="SUPFAM" id="SSF55666">
    <property type="entry name" value="Ribonuclease PH domain 2-like"/>
    <property type="match status" value="1"/>
</dbReference>
<keyword evidence="4" id="KW-0271">Exosome</keyword>
<dbReference type="GO" id="GO:0003723">
    <property type="term" value="F:RNA binding"/>
    <property type="evidence" value="ECO:0007669"/>
    <property type="project" value="TreeGrafter"/>
</dbReference>